<dbReference type="InterPro" id="IPR019933">
    <property type="entry name" value="DivIVA_domain"/>
</dbReference>
<organism evidence="10 11">
    <name type="scientific">Luteimicrobium album</name>
    <dbReference type="NCBI Taxonomy" id="1054550"/>
    <lineage>
        <taxon>Bacteria</taxon>
        <taxon>Bacillati</taxon>
        <taxon>Actinomycetota</taxon>
        <taxon>Actinomycetes</taxon>
        <taxon>Micrococcales</taxon>
        <taxon>Luteimicrobium</taxon>
    </lineage>
</organism>
<sequence length="149" mass="15652">MITAEDIRSRRFSTTKFREGYDIEEVDGYLDEIGQTLASLEGGTAPTTHGIISPEDVLAKVFDTVKFREGYAIDEVDDLLDVVVQTLQEHRARVLATGAQPVVPVPPVPPATGAVPAVTGPQPTAPTTTGSQPAIEAVRDAQASSPAGG</sequence>
<evidence type="ECO:0000256" key="1">
    <source>
        <dbReference type="ARBA" id="ARBA00004496"/>
    </source>
</evidence>
<keyword evidence="4" id="KW-0963">Cytoplasm</keyword>
<keyword evidence="6" id="KW-0175">Coiled coil</keyword>
<feature type="compositionally biased region" description="Low complexity" evidence="9">
    <location>
        <begin position="111"/>
        <end position="134"/>
    </location>
</feature>
<comment type="similarity">
    <text evidence="2">Belongs to the DivIVA family.</text>
</comment>
<comment type="subcellular location">
    <subcellularLocation>
        <location evidence="1">Cytoplasm</location>
    </subcellularLocation>
</comment>
<dbReference type="RefSeq" id="WP_284292475.1">
    <property type="nucleotide sequence ID" value="NZ_BSUK01000001.1"/>
</dbReference>
<gene>
    <name evidence="10" type="ORF">GCM10025864_12230</name>
</gene>
<evidence type="ECO:0000256" key="5">
    <source>
        <dbReference type="ARBA" id="ARBA00022618"/>
    </source>
</evidence>
<evidence type="ECO:0000256" key="3">
    <source>
        <dbReference type="ARBA" id="ARBA00018787"/>
    </source>
</evidence>
<evidence type="ECO:0000313" key="11">
    <source>
        <dbReference type="Proteomes" id="UP001157091"/>
    </source>
</evidence>
<dbReference type="GO" id="GO:0051301">
    <property type="term" value="P:cell division"/>
    <property type="evidence" value="ECO:0007669"/>
    <property type="project" value="UniProtKB-KW"/>
</dbReference>
<evidence type="ECO:0000256" key="8">
    <source>
        <dbReference type="ARBA" id="ARBA00031737"/>
    </source>
</evidence>
<keyword evidence="11" id="KW-1185">Reference proteome</keyword>
<comment type="caution">
    <text evidence="10">The sequence shown here is derived from an EMBL/GenBank/DDBJ whole genome shotgun (WGS) entry which is preliminary data.</text>
</comment>
<evidence type="ECO:0000256" key="9">
    <source>
        <dbReference type="SAM" id="MobiDB-lite"/>
    </source>
</evidence>
<keyword evidence="7" id="KW-0131">Cell cycle</keyword>
<proteinExistence type="inferred from homology"/>
<dbReference type="Gene3D" id="6.10.250.660">
    <property type="match status" value="2"/>
</dbReference>
<evidence type="ECO:0000256" key="6">
    <source>
        <dbReference type="ARBA" id="ARBA00023054"/>
    </source>
</evidence>
<reference evidence="11" key="1">
    <citation type="journal article" date="2019" name="Int. J. Syst. Evol. Microbiol.">
        <title>The Global Catalogue of Microorganisms (GCM) 10K type strain sequencing project: providing services to taxonomists for standard genome sequencing and annotation.</title>
        <authorList>
            <consortium name="The Broad Institute Genomics Platform"/>
            <consortium name="The Broad Institute Genome Sequencing Center for Infectious Disease"/>
            <person name="Wu L."/>
            <person name="Ma J."/>
        </authorList>
    </citation>
    <scope>NUCLEOTIDE SEQUENCE [LARGE SCALE GENOMIC DNA]</scope>
    <source>
        <strain evidence="11">NBRC 106348</strain>
    </source>
</reference>
<dbReference type="Proteomes" id="UP001157091">
    <property type="component" value="Unassembled WGS sequence"/>
</dbReference>
<evidence type="ECO:0000256" key="7">
    <source>
        <dbReference type="ARBA" id="ARBA00023306"/>
    </source>
</evidence>
<protein>
    <recommendedName>
        <fullName evidence="3">Cell wall synthesis protein Wag31</fullName>
    </recommendedName>
    <alternativeName>
        <fullName evidence="8">Antigen 84</fullName>
    </alternativeName>
</protein>
<evidence type="ECO:0000256" key="4">
    <source>
        <dbReference type="ARBA" id="ARBA00022490"/>
    </source>
</evidence>
<dbReference type="PANTHER" id="PTHR35794:SF2">
    <property type="entry name" value="CELL DIVISION PROTEIN DIVIVA"/>
    <property type="match status" value="1"/>
</dbReference>
<accession>A0ABQ6I112</accession>
<dbReference type="EMBL" id="BSUK01000001">
    <property type="protein sequence ID" value="GMA23464.1"/>
    <property type="molecule type" value="Genomic_DNA"/>
</dbReference>
<feature type="region of interest" description="Disordered" evidence="9">
    <location>
        <begin position="106"/>
        <end position="149"/>
    </location>
</feature>
<dbReference type="InterPro" id="IPR007793">
    <property type="entry name" value="DivIVA_fam"/>
</dbReference>
<evidence type="ECO:0000256" key="2">
    <source>
        <dbReference type="ARBA" id="ARBA00009008"/>
    </source>
</evidence>
<dbReference type="NCBIfam" id="TIGR03544">
    <property type="entry name" value="DivI1A_domain"/>
    <property type="match status" value="2"/>
</dbReference>
<keyword evidence="5 10" id="KW-0132">Cell division</keyword>
<evidence type="ECO:0000313" key="10">
    <source>
        <dbReference type="EMBL" id="GMA23464.1"/>
    </source>
</evidence>
<dbReference type="PANTHER" id="PTHR35794">
    <property type="entry name" value="CELL DIVISION PROTEIN DIVIVA"/>
    <property type="match status" value="1"/>
</dbReference>
<name>A0ABQ6I112_9MICO</name>